<proteinExistence type="predicted"/>
<name>A0A0R2X6Z2_9BACT</name>
<protein>
    <submittedName>
        <fullName evidence="1">Uncharacterized protein</fullName>
    </submittedName>
</protein>
<dbReference type="EMBL" id="LIDN01000366">
    <property type="protein sequence ID" value="KRP31880.1"/>
    <property type="molecule type" value="Genomic_DNA"/>
</dbReference>
<dbReference type="AlphaFoldDB" id="A0A0R2X6Z2"/>
<reference evidence="1 2" key="1">
    <citation type="submission" date="2015-10" db="EMBL/GenBank/DDBJ databases">
        <title>Metagenome-Assembled Genomes uncover a global brackish microbiome.</title>
        <authorList>
            <person name="Hugerth L.W."/>
            <person name="Larsson J."/>
            <person name="Alneberg J."/>
            <person name="Lindh M.V."/>
            <person name="Legrand C."/>
            <person name="Pinhassi J."/>
            <person name="Andersson A.F."/>
        </authorList>
    </citation>
    <scope>NUCLEOTIDE SEQUENCE [LARGE SCALE GENOMIC DNA]</scope>
    <source>
        <strain evidence="1">BACL9 MAG-120924-bin69</strain>
    </source>
</reference>
<evidence type="ECO:0000313" key="2">
    <source>
        <dbReference type="Proteomes" id="UP000051220"/>
    </source>
</evidence>
<comment type="caution">
    <text evidence="1">The sequence shown here is derived from an EMBL/GenBank/DDBJ whole genome shotgun (WGS) entry which is preliminary data.</text>
</comment>
<evidence type="ECO:0000313" key="1">
    <source>
        <dbReference type="EMBL" id="KRP31880.1"/>
    </source>
</evidence>
<organism evidence="1 2">
    <name type="scientific">Verrucomicrobia subdivision 6 bacterium BACL9 MAG-120924-bin69</name>
    <dbReference type="NCBI Taxonomy" id="1655635"/>
    <lineage>
        <taxon>Bacteria</taxon>
        <taxon>Pseudomonadati</taxon>
        <taxon>Verrucomicrobiota</taxon>
        <taxon>Verrucomicrobiia</taxon>
        <taxon>Verrucomicrobiales</taxon>
        <taxon>Verrucomicrobia subdivision 6</taxon>
    </lineage>
</organism>
<sequence length="94" mass="10534">MKSAYELAMERLSAHEPARKVSDSMKKALAEIDATYQAKIAERETFLGGKIAAARRSGAEEEAAILQEELGRDLRGIREEWESKKERVRSAPSQ</sequence>
<accession>A0A0R2X6Z2</accession>
<gene>
    <name evidence="1" type="ORF">ABS33_07700</name>
</gene>
<dbReference type="Proteomes" id="UP000051220">
    <property type="component" value="Unassembled WGS sequence"/>
</dbReference>